<dbReference type="InterPro" id="IPR008332">
    <property type="entry name" value="MethylG_MeTrfase_N"/>
</dbReference>
<dbReference type="PROSITE" id="PS00374">
    <property type="entry name" value="MGMT"/>
    <property type="match status" value="1"/>
</dbReference>
<evidence type="ECO:0000256" key="1">
    <source>
        <dbReference type="ARBA" id="ARBA00001286"/>
    </source>
</evidence>
<evidence type="ECO:0000313" key="11">
    <source>
        <dbReference type="EMBL" id="MBE9403709.1"/>
    </source>
</evidence>
<dbReference type="Gene3D" id="1.10.10.10">
    <property type="entry name" value="Winged helix-like DNA-binding domain superfamily/Winged helix DNA-binding domain"/>
    <property type="match status" value="1"/>
</dbReference>
<dbReference type="Pfam" id="PF01035">
    <property type="entry name" value="DNA_binding_1"/>
    <property type="match status" value="1"/>
</dbReference>
<comment type="similarity">
    <text evidence="8">Belongs to the MGMT family.</text>
</comment>
<keyword evidence="5 8" id="KW-0227">DNA damage</keyword>
<evidence type="ECO:0000259" key="10">
    <source>
        <dbReference type="Pfam" id="PF02870"/>
    </source>
</evidence>
<dbReference type="PANTHER" id="PTHR10815">
    <property type="entry name" value="METHYLATED-DNA--PROTEIN-CYSTEINE METHYLTRANSFERASE"/>
    <property type="match status" value="1"/>
</dbReference>
<dbReference type="InterPro" id="IPR036388">
    <property type="entry name" value="WH-like_DNA-bd_sf"/>
</dbReference>
<evidence type="ECO:0000259" key="9">
    <source>
        <dbReference type="Pfam" id="PF01035"/>
    </source>
</evidence>
<comment type="function">
    <text evidence="8">Involved in the cellular defense against the biological effects of O6-methylguanine (O6-MeG) and O4-methylthymine (O4-MeT) in DNA. Repairs the methylated nucleobase in DNA by stoichiometrically transferring the methyl group to a cysteine residue in the enzyme. This is a suicide reaction: the enzyme is irreversibly inactivated.</text>
</comment>
<dbReference type="InterPro" id="IPR023546">
    <property type="entry name" value="MGMT"/>
</dbReference>
<dbReference type="Gene3D" id="3.30.160.70">
    <property type="entry name" value="Methylated DNA-protein cysteine methyltransferase domain"/>
    <property type="match status" value="1"/>
</dbReference>
<evidence type="ECO:0000313" key="12">
    <source>
        <dbReference type="Proteomes" id="UP000644727"/>
    </source>
</evidence>
<dbReference type="InterPro" id="IPR036631">
    <property type="entry name" value="MGMT_N_sf"/>
</dbReference>
<proteinExistence type="inferred from homology"/>
<dbReference type="InterPro" id="IPR014048">
    <property type="entry name" value="MethylDNA_cys_MeTrfase_DNA-bd"/>
</dbReference>
<evidence type="ECO:0000256" key="3">
    <source>
        <dbReference type="ARBA" id="ARBA00022603"/>
    </source>
</evidence>
<gene>
    <name evidence="11" type="ORF">IOE58_05765</name>
</gene>
<protein>
    <recommendedName>
        <fullName evidence="8">Methylated-DNA--protein-cysteine methyltransferase</fullName>
        <ecNumber evidence="8">2.1.1.63</ecNumber>
    </recommendedName>
    <alternativeName>
        <fullName evidence="8">6-O-methylguanine-DNA methyltransferase</fullName>
        <shortName evidence="8">MGMT</shortName>
    </alternativeName>
    <alternativeName>
        <fullName evidence="8">O-6-methylguanine-DNA-alkyltransferase</fullName>
    </alternativeName>
</protein>
<dbReference type="Pfam" id="PF02870">
    <property type="entry name" value="Methyltransf_1N"/>
    <property type="match status" value="1"/>
</dbReference>
<evidence type="ECO:0000256" key="7">
    <source>
        <dbReference type="ARBA" id="ARBA00049348"/>
    </source>
</evidence>
<comment type="catalytic activity">
    <reaction evidence="1 8">
        <text>a 4-O-methyl-thymidine in DNA + L-cysteinyl-[protein] = a thymidine in DNA + S-methyl-L-cysteinyl-[protein]</text>
        <dbReference type="Rhea" id="RHEA:53428"/>
        <dbReference type="Rhea" id="RHEA-COMP:10131"/>
        <dbReference type="Rhea" id="RHEA-COMP:10132"/>
        <dbReference type="Rhea" id="RHEA-COMP:13555"/>
        <dbReference type="Rhea" id="RHEA-COMP:13556"/>
        <dbReference type="ChEBI" id="CHEBI:29950"/>
        <dbReference type="ChEBI" id="CHEBI:82612"/>
        <dbReference type="ChEBI" id="CHEBI:137386"/>
        <dbReference type="ChEBI" id="CHEBI:137387"/>
        <dbReference type="EC" id="2.1.1.63"/>
    </reaction>
</comment>
<evidence type="ECO:0000256" key="2">
    <source>
        <dbReference type="ARBA" id="ARBA00022490"/>
    </source>
</evidence>
<dbReference type="SUPFAM" id="SSF53155">
    <property type="entry name" value="Methylated DNA-protein cysteine methyltransferase domain"/>
    <property type="match status" value="1"/>
</dbReference>
<dbReference type="SUPFAM" id="SSF46767">
    <property type="entry name" value="Methylated DNA-protein cysteine methyltransferase, C-terminal domain"/>
    <property type="match status" value="1"/>
</dbReference>
<comment type="miscellaneous">
    <text evidence="8">This enzyme catalyzes only one turnover and therefore is not strictly catalytic. According to one definition, an enzyme is a biocatalyst that acts repeatedly and over many reaction cycles.</text>
</comment>
<accession>A0ABR9VZV1</accession>
<evidence type="ECO:0000256" key="6">
    <source>
        <dbReference type="ARBA" id="ARBA00023204"/>
    </source>
</evidence>
<keyword evidence="12" id="KW-1185">Reference proteome</keyword>
<evidence type="ECO:0000256" key="8">
    <source>
        <dbReference type="HAMAP-Rule" id="MF_00772"/>
    </source>
</evidence>
<feature type="domain" description="Methylguanine DNA methyltransferase ribonuclease-like" evidence="10">
    <location>
        <begin position="5"/>
        <end position="76"/>
    </location>
</feature>
<dbReference type="InterPro" id="IPR001497">
    <property type="entry name" value="MethylDNA_cys_MeTrfase_AS"/>
</dbReference>
<keyword evidence="2 8" id="KW-0963">Cytoplasm</keyword>
<keyword evidence="4 8" id="KW-0808">Transferase</keyword>
<dbReference type="PANTHER" id="PTHR10815:SF5">
    <property type="entry name" value="METHYLATED-DNA--PROTEIN-CYSTEINE METHYLTRANSFERASE"/>
    <property type="match status" value="1"/>
</dbReference>
<evidence type="ECO:0000256" key="4">
    <source>
        <dbReference type="ARBA" id="ARBA00022679"/>
    </source>
</evidence>
<dbReference type="InterPro" id="IPR036217">
    <property type="entry name" value="MethylDNA_cys_MeTrfase_DNAb"/>
</dbReference>
<dbReference type="CDD" id="cd06445">
    <property type="entry name" value="ATase"/>
    <property type="match status" value="1"/>
</dbReference>
<comment type="subcellular location">
    <subcellularLocation>
        <location evidence="8">Cytoplasm</location>
    </subcellularLocation>
</comment>
<name>A0ABR9VZV1_9MICO</name>
<keyword evidence="3 8" id="KW-0489">Methyltransferase</keyword>
<organism evidence="11 12">
    <name type="scientific">Brachybacterium epidermidis</name>
    <dbReference type="NCBI Taxonomy" id="2781983"/>
    <lineage>
        <taxon>Bacteria</taxon>
        <taxon>Bacillati</taxon>
        <taxon>Actinomycetota</taxon>
        <taxon>Actinomycetes</taxon>
        <taxon>Micrococcales</taxon>
        <taxon>Dermabacteraceae</taxon>
        <taxon>Brachybacterium</taxon>
    </lineage>
</organism>
<feature type="domain" description="Methylated-DNA-[protein]-cysteine S-methyltransferase DNA binding" evidence="9">
    <location>
        <begin position="81"/>
        <end position="161"/>
    </location>
</feature>
<dbReference type="NCBIfam" id="TIGR00589">
    <property type="entry name" value="ogt"/>
    <property type="match status" value="1"/>
</dbReference>
<evidence type="ECO:0000256" key="5">
    <source>
        <dbReference type="ARBA" id="ARBA00022763"/>
    </source>
</evidence>
<sequence>MAGIRHRRIDTPLGTYVLAAGDDALIGVWRQQQKHFPVVSQLGDPAGHTHPVLDAAATQLGQYLAGERTDFELPLAAVGTPFQHRVWEQLQRIPFGGTTTYGQIARSVGSPRAAQAVGAAVGSNPLSIVVPCHRVLASNGALTGYAGGVETKLALLRLEGVLAD</sequence>
<comment type="caution">
    <text evidence="11">The sequence shown here is derived from an EMBL/GenBank/DDBJ whole genome shotgun (WGS) entry which is preliminary data.</text>
</comment>
<dbReference type="EMBL" id="JADEYR010000004">
    <property type="protein sequence ID" value="MBE9403709.1"/>
    <property type="molecule type" value="Genomic_DNA"/>
</dbReference>
<comment type="catalytic activity">
    <reaction evidence="7 8">
        <text>a 6-O-methyl-2'-deoxyguanosine in DNA + L-cysteinyl-[protein] = S-methyl-L-cysteinyl-[protein] + a 2'-deoxyguanosine in DNA</text>
        <dbReference type="Rhea" id="RHEA:24000"/>
        <dbReference type="Rhea" id="RHEA-COMP:10131"/>
        <dbReference type="Rhea" id="RHEA-COMP:10132"/>
        <dbReference type="Rhea" id="RHEA-COMP:11367"/>
        <dbReference type="Rhea" id="RHEA-COMP:11368"/>
        <dbReference type="ChEBI" id="CHEBI:29950"/>
        <dbReference type="ChEBI" id="CHEBI:82612"/>
        <dbReference type="ChEBI" id="CHEBI:85445"/>
        <dbReference type="ChEBI" id="CHEBI:85448"/>
        <dbReference type="EC" id="2.1.1.63"/>
    </reaction>
</comment>
<keyword evidence="6 8" id="KW-0234">DNA repair</keyword>
<dbReference type="EC" id="2.1.1.63" evidence="8"/>
<dbReference type="Proteomes" id="UP000644727">
    <property type="component" value="Unassembled WGS sequence"/>
</dbReference>
<feature type="active site" description="Nucleophile; methyl group acceptor" evidence="8">
    <location>
        <position position="132"/>
    </location>
</feature>
<reference evidence="11 12" key="1">
    <citation type="submission" date="2020-10" db="EMBL/GenBank/DDBJ databases">
        <title>Draft genome and description of Brachybacterium epidermidis sp nov.</title>
        <authorList>
            <person name="Boxberger M."/>
            <person name="La Scola B."/>
        </authorList>
    </citation>
    <scope>NUCLEOTIDE SEQUENCE [LARGE SCALE GENOMIC DNA]</scope>
    <source>
        <strain evidence="11 12">Marseille-Q2903</strain>
    </source>
</reference>
<dbReference type="HAMAP" id="MF_00772">
    <property type="entry name" value="OGT"/>
    <property type="match status" value="1"/>
</dbReference>